<dbReference type="PANTHER" id="PTHR10201">
    <property type="entry name" value="MATRIX METALLOPROTEINASE"/>
    <property type="match status" value="1"/>
</dbReference>
<sequence length="293" mass="32397">MANKLSIVFFLLFVVNPFPFVEPKASEASATPFGKTLQKLEGVHKGQRVKGVGELRGFLQHFGYLRKGNSLNDSFDENVESALRHYQEFHHIPVSGEVDEETIKTMSLPRCGMPDIINDSNPNALSGAPENYSFFPGSPRWTKWGLSYAHSSSASFNIALNVVRQAKSRAFQTWAQATNSRFRFTENARPPADIVYGFHRGAHGDGLPFDGPGGVLAHAFAPENGRCHYDSDERWTTNGGGTDMETVAVHEIGHLLGLHHSNEPNAVMFPTIQGIRRFLAQDDINGIRALYGI</sequence>
<feature type="binding site" evidence="10">
    <location>
        <position position="250"/>
    </location>
    <ligand>
        <name>Zn(2+)</name>
        <dbReference type="ChEBI" id="CHEBI:29105"/>
        <label>2</label>
        <note>catalytic</note>
    </ligand>
</feature>
<evidence type="ECO:0000256" key="8">
    <source>
        <dbReference type="ARBA" id="ARBA00023145"/>
    </source>
</evidence>
<dbReference type="GO" id="GO:0008270">
    <property type="term" value="F:zinc ion binding"/>
    <property type="evidence" value="ECO:0007669"/>
    <property type="project" value="InterPro"/>
</dbReference>
<evidence type="ECO:0000256" key="5">
    <source>
        <dbReference type="ARBA" id="ARBA00022801"/>
    </source>
</evidence>
<dbReference type="InterPro" id="IPR036365">
    <property type="entry name" value="PGBD-like_sf"/>
</dbReference>
<feature type="binding site" evidence="10">
    <location>
        <position position="218"/>
    </location>
    <ligand>
        <name>Zn(2+)</name>
        <dbReference type="ChEBI" id="CHEBI:29105"/>
        <label>1</label>
    </ligand>
</feature>
<keyword evidence="14" id="KW-1185">Reference proteome</keyword>
<comment type="similarity">
    <text evidence="1">Belongs to the peptidase M10A family. Matrix metalloproteinases (MMPs) subfamily.</text>
</comment>
<feature type="chain" id="PRO_5042974244" description="Peptidase metallopeptidase domain-containing protein" evidence="11">
    <location>
        <begin position="18"/>
        <end position="293"/>
    </location>
</feature>
<feature type="binding site" evidence="10">
    <location>
        <position position="260"/>
    </location>
    <ligand>
        <name>Zn(2+)</name>
        <dbReference type="ChEBI" id="CHEBI:29105"/>
        <label>2</label>
        <note>catalytic</note>
    </ligand>
</feature>
<evidence type="ECO:0000256" key="3">
    <source>
        <dbReference type="ARBA" id="ARBA00022723"/>
    </source>
</evidence>
<keyword evidence="8" id="KW-0865">Zymogen</keyword>
<comment type="caution">
    <text evidence="13">The sequence shown here is derived from an EMBL/GenBank/DDBJ whole genome shotgun (WGS) entry which is preliminary data.</text>
</comment>
<dbReference type="PRINTS" id="PR00138">
    <property type="entry name" value="MATRIXIN"/>
</dbReference>
<evidence type="ECO:0000313" key="13">
    <source>
        <dbReference type="EMBL" id="KAK7381355.1"/>
    </source>
</evidence>
<protein>
    <recommendedName>
        <fullName evidence="12">Peptidase metallopeptidase domain-containing protein</fullName>
    </recommendedName>
</protein>
<gene>
    <name evidence="13" type="ORF">VNO78_33991</name>
</gene>
<dbReference type="GO" id="GO:0031012">
    <property type="term" value="C:extracellular matrix"/>
    <property type="evidence" value="ECO:0007669"/>
    <property type="project" value="InterPro"/>
</dbReference>
<keyword evidence="7" id="KW-0482">Metalloprotease</keyword>
<dbReference type="InterPro" id="IPR021158">
    <property type="entry name" value="Pept_M10A_Zn_BS"/>
</dbReference>
<evidence type="ECO:0000256" key="4">
    <source>
        <dbReference type="ARBA" id="ARBA00022729"/>
    </source>
</evidence>
<evidence type="ECO:0000256" key="1">
    <source>
        <dbReference type="ARBA" id="ARBA00009614"/>
    </source>
</evidence>
<comment type="cofactor">
    <cofactor evidence="10">
        <name>Zn(2+)</name>
        <dbReference type="ChEBI" id="CHEBI:29105"/>
    </cofactor>
    <text evidence="10">Binds 2 Zn(2+) ions per subunit.</text>
</comment>
<dbReference type="InterPro" id="IPR021190">
    <property type="entry name" value="Pept_M10A"/>
</dbReference>
<dbReference type="InterPro" id="IPR006026">
    <property type="entry name" value="Peptidase_Metallo"/>
</dbReference>
<proteinExistence type="inferred from homology"/>
<dbReference type="GO" id="GO:0006508">
    <property type="term" value="P:proteolysis"/>
    <property type="evidence" value="ECO:0007669"/>
    <property type="project" value="UniProtKB-KW"/>
</dbReference>
<dbReference type="GO" id="GO:0030198">
    <property type="term" value="P:extracellular matrix organization"/>
    <property type="evidence" value="ECO:0007669"/>
    <property type="project" value="TreeGrafter"/>
</dbReference>
<name>A0AAN9NZ28_PSOTE</name>
<dbReference type="SMART" id="SM00235">
    <property type="entry name" value="ZnMc"/>
    <property type="match status" value="1"/>
</dbReference>
<evidence type="ECO:0000259" key="12">
    <source>
        <dbReference type="SMART" id="SM00235"/>
    </source>
</evidence>
<dbReference type="Pfam" id="PF01471">
    <property type="entry name" value="PG_binding_1"/>
    <property type="match status" value="1"/>
</dbReference>
<organism evidence="13 14">
    <name type="scientific">Psophocarpus tetragonolobus</name>
    <name type="common">Winged bean</name>
    <name type="synonym">Dolichos tetragonolobus</name>
    <dbReference type="NCBI Taxonomy" id="3891"/>
    <lineage>
        <taxon>Eukaryota</taxon>
        <taxon>Viridiplantae</taxon>
        <taxon>Streptophyta</taxon>
        <taxon>Embryophyta</taxon>
        <taxon>Tracheophyta</taxon>
        <taxon>Spermatophyta</taxon>
        <taxon>Magnoliopsida</taxon>
        <taxon>eudicotyledons</taxon>
        <taxon>Gunneridae</taxon>
        <taxon>Pentapetalae</taxon>
        <taxon>rosids</taxon>
        <taxon>fabids</taxon>
        <taxon>Fabales</taxon>
        <taxon>Fabaceae</taxon>
        <taxon>Papilionoideae</taxon>
        <taxon>50 kb inversion clade</taxon>
        <taxon>NPAAA clade</taxon>
        <taxon>indigoferoid/millettioid clade</taxon>
        <taxon>Phaseoleae</taxon>
        <taxon>Psophocarpus</taxon>
    </lineage>
</organism>
<keyword evidence="2" id="KW-0645">Protease</keyword>
<feature type="binding site" evidence="10">
    <location>
        <position position="210"/>
    </location>
    <ligand>
        <name>Ca(2+)</name>
        <dbReference type="ChEBI" id="CHEBI:29108"/>
        <label>3</label>
    </ligand>
</feature>
<evidence type="ECO:0000256" key="9">
    <source>
        <dbReference type="PIRSR" id="PIRSR621190-1"/>
    </source>
</evidence>
<feature type="signal peptide" evidence="11">
    <location>
        <begin position="1"/>
        <end position="17"/>
    </location>
</feature>
<evidence type="ECO:0000256" key="10">
    <source>
        <dbReference type="PIRSR" id="PIRSR621190-2"/>
    </source>
</evidence>
<comment type="cofactor">
    <cofactor evidence="10">
        <name>Ca(2+)</name>
        <dbReference type="ChEBI" id="CHEBI:29108"/>
    </cofactor>
    <text evidence="10">Can bind about 5 Ca(2+) ions per subunit.</text>
</comment>
<dbReference type="SUPFAM" id="SSF47090">
    <property type="entry name" value="PGBD-like"/>
    <property type="match status" value="1"/>
</dbReference>
<dbReference type="InterPro" id="IPR024079">
    <property type="entry name" value="MetalloPept_cat_dom_sf"/>
</dbReference>
<dbReference type="GO" id="GO:0030574">
    <property type="term" value="P:collagen catabolic process"/>
    <property type="evidence" value="ECO:0007669"/>
    <property type="project" value="TreeGrafter"/>
</dbReference>
<feature type="binding site" evidence="10">
    <location>
        <position position="233"/>
    </location>
    <ligand>
        <name>Ca(2+)</name>
        <dbReference type="ChEBI" id="CHEBI:29108"/>
        <label>1</label>
    </ligand>
</feature>
<feature type="domain" description="Peptidase metallopeptidase" evidence="12">
    <location>
        <begin position="137"/>
        <end position="293"/>
    </location>
</feature>
<dbReference type="Proteomes" id="UP001386955">
    <property type="component" value="Unassembled WGS sequence"/>
</dbReference>
<feature type="active site" evidence="9">
    <location>
        <position position="251"/>
    </location>
</feature>
<dbReference type="PROSITE" id="PS00546">
    <property type="entry name" value="CYSTEINE_SWITCH"/>
    <property type="match status" value="1"/>
</dbReference>
<feature type="binding site" evidence="10">
    <location>
        <position position="268"/>
    </location>
    <ligand>
        <name>Zn(2+)</name>
        <dbReference type="ChEBI" id="CHEBI:29105"/>
        <label>2</label>
        <note>catalytic</note>
    </ligand>
</feature>
<keyword evidence="5" id="KW-0378">Hydrolase</keyword>
<dbReference type="InterPro" id="IPR002477">
    <property type="entry name" value="Peptidoglycan-bd-like"/>
</dbReference>
<keyword evidence="4 11" id="KW-0732">Signal</keyword>
<keyword evidence="3 10" id="KW-0479">Metal-binding</keyword>
<feature type="binding site" evidence="10">
    <location>
        <position position="203"/>
    </location>
    <ligand>
        <name>Zn(2+)</name>
        <dbReference type="ChEBI" id="CHEBI:29105"/>
        <label>1</label>
    </ligand>
</feature>
<evidence type="ECO:0000313" key="14">
    <source>
        <dbReference type="Proteomes" id="UP001386955"/>
    </source>
</evidence>
<dbReference type="GO" id="GO:0004222">
    <property type="term" value="F:metalloendopeptidase activity"/>
    <property type="evidence" value="ECO:0007669"/>
    <property type="project" value="InterPro"/>
</dbReference>
<dbReference type="SUPFAM" id="SSF55486">
    <property type="entry name" value="Metalloproteases ('zincins'), catalytic domain"/>
    <property type="match status" value="1"/>
</dbReference>
<evidence type="ECO:0000256" key="6">
    <source>
        <dbReference type="ARBA" id="ARBA00022833"/>
    </source>
</evidence>
<dbReference type="PANTHER" id="PTHR10201:SF213">
    <property type="entry name" value="METALLOENDOPROTEINASE 2-MMP-LIKE"/>
    <property type="match status" value="1"/>
</dbReference>
<dbReference type="CDD" id="cd04278">
    <property type="entry name" value="ZnMc_MMP"/>
    <property type="match status" value="1"/>
</dbReference>
<dbReference type="EMBL" id="JAYMYS010000009">
    <property type="protein sequence ID" value="KAK7381355.1"/>
    <property type="molecule type" value="Genomic_DNA"/>
</dbReference>
<feature type="binding site" evidence="10">
    <location>
        <position position="254"/>
    </location>
    <ligand>
        <name>Zn(2+)</name>
        <dbReference type="ChEBI" id="CHEBI:29105"/>
        <label>2</label>
        <note>catalytic</note>
    </ligand>
</feature>
<dbReference type="InterPro" id="IPR001818">
    <property type="entry name" value="Pept_M10_metallopeptidase"/>
</dbReference>
<dbReference type="InterPro" id="IPR033739">
    <property type="entry name" value="M10A_MMP"/>
</dbReference>
<keyword evidence="10" id="KW-0106">Calcium</keyword>
<feature type="binding site" evidence="10">
    <location>
        <position position="228"/>
    </location>
    <ligand>
        <name>Zn(2+)</name>
        <dbReference type="ChEBI" id="CHEBI:29105"/>
        <label>1</label>
    </ligand>
</feature>
<dbReference type="Pfam" id="PF00413">
    <property type="entry name" value="Peptidase_M10"/>
    <property type="match status" value="1"/>
</dbReference>
<feature type="binding site" evidence="10">
    <location>
        <position position="211"/>
    </location>
    <ligand>
        <name>Ca(2+)</name>
        <dbReference type="ChEBI" id="CHEBI:29108"/>
        <label>3</label>
    </ligand>
</feature>
<dbReference type="AlphaFoldDB" id="A0AAN9NZ28"/>
<evidence type="ECO:0000256" key="7">
    <source>
        <dbReference type="ARBA" id="ARBA00023049"/>
    </source>
</evidence>
<dbReference type="Gene3D" id="3.40.390.10">
    <property type="entry name" value="Collagenase (Catalytic Domain)"/>
    <property type="match status" value="1"/>
</dbReference>
<evidence type="ECO:0000256" key="11">
    <source>
        <dbReference type="SAM" id="SignalP"/>
    </source>
</evidence>
<feature type="binding site" evidence="10">
    <location>
        <position position="233"/>
    </location>
    <ligand>
        <name>Ca(2+)</name>
        <dbReference type="ChEBI" id="CHEBI:29108"/>
        <label>3</label>
    </ligand>
</feature>
<feature type="binding site" description="in inhibited form" evidence="10">
    <location>
        <position position="111"/>
    </location>
    <ligand>
        <name>Zn(2+)</name>
        <dbReference type="ChEBI" id="CHEBI:29105"/>
        <label>2</label>
        <note>catalytic</note>
    </ligand>
</feature>
<accession>A0AAN9NZ28</accession>
<feature type="binding site" evidence="10">
    <location>
        <position position="193"/>
    </location>
    <ligand>
        <name>Ca(2+)</name>
        <dbReference type="ChEBI" id="CHEBI:29108"/>
        <label>2</label>
    </ligand>
</feature>
<feature type="binding site" evidence="10">
    <location>
        <position position="205"/>
    </location>
    <ligand>
        <name>Zn(2+)</name>
        <dbReference type="ChEBI" id="CHEBI:29105"/>
        <label>1</label>
    </ligand>
</feature>
<feature type="binding site" evidence="10">
    <location>
        <position position="230"/>
    </location>
    <ligand>
        <name>Ca(2+)</name>
        <dbReference type="ChEBI" id="CHEBI:29108"/>
        <label>3</label>
    </ligand>
</feature>
<evidence type="ECO:0000256" key="2">
    <source>
        <dbReference type="ARBA" id="ARBA00022670"/>
    </source>
</evidence>
<reference evidence="13 14" key="1">
    <citation type="submission" date="2024-01" db="EMBL/GenBank/DDBJ databases">
        <title>The genomes of 5 underutilized Papilionoideae crops provide insights into root nodulation and disease resistanc.</title>
        <authorList>
            <person name="Jiang F."/>
        </authorList>
    </citation>
    <scope>NUCLEOTIDE SEQUENCE [LARGE SCALE GENOMIC DNA]</scope>
    <source>
        <strain evidence="13">DUOXIRENSHENG_FW03</strain>
        <tissue evidence="13">Leaves</tissue>
    </source>
</reference>
<keyword evidence="6 10" id="KW-0862">Zinc</keyword>